<dbReference type="Proteomes" id="UP000269945">
    <property type="component" value="Unassembled WGS sequence"/>
</dbReference>
<feature type="region of interest" description="Disordered" evidence="1">
    <location>
        <begin position="62"/>
        <end position="150"/>
    </location>
</feature>
<proteinExistence type="predicted"/>
<evidence type="ECO:0000256" key="1">
    <source>
        <dbReference type="SAM" id="MobiDB-lite"/>
    </source>
</evidence>
<protein>
    <submittedName>
        <fullName evidence="2">Uncharacterized protein</fullName>
    </submittedName>
</protein>
<feature type="compositionally biased region" description="Basic residues" evidence="1">
    <location>
        <begin position="75"/>
        <end position="90"/>
    </location>
</feature>
<gene>
    <name evidence="2" type="ORF">BN2614_LOCUS2</name>
</gene>
<organism evidence="2 3">
    <name type="scientific">Gulo gulo</name>
    <name type="common">Wolverine</name>
    <name type="synonym">Gluton</name>
    <dbReference type="NCBI Taxonomy" id="48420"/>
    <lineage>
        <taxon>Eukaryota</taxon>
        <taxon>Metazoa</taxon>
        <taxon>Chordata</taxon>
        <taxon>Craniata</taxon>
        <taxon>Vertebrata</taxon>
        <taxon>Euteleostomi</taxon>
        <taxon>Mammalia</taxon>
        <taxon>Eutheria</taxon>
        <taxon>Laurasiatheria</taxon>
        <taxon>Carnivora</taxon>
        <taxon>Caniformia</taxon>
        <taxon>Musteloidea</taxon>
        <taxon>Mustelidae</taxon>
        <taxon>Guloninae</taxon>
        <taxon>Gulo</taxon>
    </lineage>
</organism>
<comment type="caution">
    <text evidence="2">The sequence shown here is derived from an EMBL/GenBank/DDBJ whole genome shotgun (WGS) entry which is preliminary data.</text>
</comment>
<accession>A0A9X9PZU6</accession>
<name>A0A9X9PZU6_GULGU</name>
<sequence>MLFEPLGSVHCARWCGLRGGYAIPTLEKLTSSGRSRLGTQQNTSLLRLKCIISYLALEGHLRRHEESRGTTVGSRPRKATTRAVKFHKTKEKPISPSGEEADWAPAPVPDTPRPHPPELQSPLRQAHSAWASPDPPGVDRRSLGGLRPLP</sequence>
<evidence type="ECO:0000313" key="2">
    <source>
        <dbReference type="EMBL" id="VCW82962.1"/>
    </source>
</evidence>
<keyword evidence="3" id="KW-1185">Reference proteome</keyword>
<dbReference type="EMBL" id="CYRY02012686">
    <property type="protein sequence ID" value="VCW82962.1"/>
    <property type="molecule type" value="Genomic_DNA"/>
</dbReference>
<dbReference type="AlphaFoldDB" id="A0A9X9PZU6"/>
<evidence type="ECO:0000313" key="3">
    <source>
        <dbReference type="Proteomes" id="UP000269945"/>
    </source>
</evidence>
<reference evidence="2 3" key="1">
    <citation type="submission" date="2018-10" db="EMBL/GenBank/DDBJ databases">
        <authorList>
            <person name="Ekblom R."/>
            <person name="Jareborg N."/>
        </authorList>
    </citation>
    <scope>NUCLEOTIDE SEQUENCE [LARGE SCALE GENOMIC DNA]</scope>
    <source>
        <tissue evidence="2">Muscle</tissue>
    </source>
</reference>